<evidence type="ECO:0000256" key="2">
    <source>
        <dbReference type="SAM" id="Phobius"/>
    </source>
</evidence>
<dbReference type="AlphaFoldDB" id="A0A2T0VCN7"/>
<feature type="transmembrane region" description="Helical" evidence="2">
    <location>
        <begin position="45"/>
        <end position="66"/>
    </location>
</feature>
<proteinExistence type="predicted"/>
<name>A0A2T0VCN7_9MICO</name>
<dbReference type="OrthoDB" id="5116229at2"/>
<keyword evidence="2" id="KW-0812">Transmembrane</keyword>
<dbReference type="EMBL" id="PVTL01000005">
    <property type="protein sequence ID" value="PRY67940.1"/>
    <property type="molecule type" value="Genomic_DNA"/>
</dbReference>
<feature type="compositionally biased region" description="Low complexity" evidence="1">
    <location>
        <begin position="1"/>
        <end position="19"/>
    </location>
</feature>
<keyword evidence="4" id="KW-1185">Reference proteome</keyword>
<dbReference type="RefSeq" id="WP_106212522.1">
    <property type="nucleotide sequence ID" value="NZ_PVTL01000005.1"/>
</dbReference>
<comment type="caution">
    <text evidence="3">The sequence shown here is derived from an EMBL/GenBank/DDBJ whole genome shotgun (WGS) entry which is preliminary data.</text>
</comment>
<organism evidence="3 4">
    <name type="scientific">Glaciihabitans tibetensis</name>
    <dbReference type="NCBI Taxonomy" id="1266600"/>
    <lineage>
        <taxon>Bacteria</taxon>
        <taxon>Bacillati</taxon>
        <taxon>Actinomycetota</taxon>
        <taxon>Actinomycetes</taxon>
        <taxon>Micrococcales</taxon>
        <taxon>Microbacteriaceae</taxon>
        <taxon>Glaciihabitans</taxon>
    </lineage>
</organism>
<sequence>MNESSDLSGSSDLTGSSDLSPERRAAMRGWVLDYVDRRQRRKRRLTVVGAGAVVLTTLSAAGWVVVASQHVQERQVFCYAEPSLSAEIAEGERFSGDALGDPREYAVAMCAELWRVGVLGQTTPSTPPAGPAGFAVPELTLCVRADMSLAVFPDAPDDFCVGAGLGE</sequence>
<protein>
    <submittedName>
        <fullName evidence="3">Uncharacterized protein</fullName>
    </submittedName>
</protein>
<feature type="region of interest" description="Disordered" evidence="1">
    <location>
        <begin position="1"/>
        <end position="20"/>
    </location>
</feature>
<reference evidence="3 4" key="1">
    <citation type="submission" date="2018-03" db="EMBL/GenBank/DDBJ databases">
        <title>Genomic Encyclopedia of Type Strains, Phase III (KMG-III): the genomes of soil and plant-associated and newly described type strains.</title>
        <authorList>
            <person name="Whitman W."/>
        </authorList>
    </citation>
    <scope>NUCLEOTIDE SEQUENCE [LARGE SCALE GENOMIC DNA]</scope>
    <source>
        <strain evidence="3 4">CGMCC 1.12484</strain>
    </source>
</reference>
<evidence type="ECO:0000313" key="4">
    <source>
        <dbReference type="Proteomes" id="UP000237983"/>
    </source>
</evidence>
<gene>
    <name evidence="3" type="ORF">B0I08_105101</name>
</gene>
<evidence type="ECO:0000256" key="1">
    <source>
        <dbReference type="SAM" id="MobiDB-lite"/>
    </source>
</evidence>
<keyword evidence="2" id="KW-0472">Membrane</keyword>
<dbReference type="Proteomes" id="UP000237983">
    <property type="component" value="Unassembled WGS sequence"/>
</dbReference>
<accession>A0A2T0VCN7</accession>
<keyword evidence="2" id="KW-1133">Transmembrane helix</keyword>
<evidence type="ECO:0000313" key="3">
    <source>
        <dbReference type="EMBL" id="PRY67940.1"/>
    </source>
</evidence>